<dbReference type="PROSITE" id="PS50052">
    <property type="entry name" value="GUANYLATE_KINASE_2"/>
    <property type="match status" value="1"/>
</dbReference>
<evidence type="ECO:0000256" key="8">
    <source>
        <dbReference type="ARBA" id="ARBA00022741"/>
    </source>
</evidence>
<organism evidence="14">
    <name type="scientific">mine drainage metagenome</name>
    <dbReference type="NCBI Taxonomy" id="410659"/>
    <lineage>
        <taxon>unclassified sequences</taxon>
        <taxon>metagenomes</taxon>
        <taxon>ecological metagenomes</taxon>
    </lineage>
</organism>
<gene>
    <name evidence="14" type="primary">gmk</name>
    <name evidence="14" type="ORF">CARN6_0475</name>
</gene>
<comment type="caution">
    <text evidence="14">The sequence shown here is derived from an EMBL/GenBank/DDBJ whole genome shotgun (WGS) entry which is preliminary data.</text>
</comment>
<evidence type="ECO:0000256" key="2">
    <source>
        <dbReference type="ARBA" id="ARBA00004496"/>
    </source>
</evidence>
<dbReference type="FunFam" id="3.30.63.10:FF:000005">
    <property type="entry name" value="Guanylate kinase"/>
    <property type="match status" value="1"/>
</dbReference>
<evidence type="ECO:0000256" key="4">
    <source>
        <dbReference type="ARBA" id="ARBA00012961"/>
    </source>
</evidence>
<keyword evidence="9 14" id="KW-0418">Kinase</keyword>
<dbReference type="GO" id="GO:0005524">
    <property type="term" value="F:ATP binding"/>
    <property type="evidence" value="ECO:0007669"/>
    <property type="project" value="UniProtKB-KW"/>
</dbReference>
<dbReference type="SMART" id="SM00072">
    <property type="entry name" value="GuKc"/>
    <property type="match status" value="1"/>
</dbReference>
<evidence type="ECO:0000259" key="13">
    <source>
        <dbReference type="PROSITE" id="PS50052"/>
    </source>
</evidence>
<evidence type="ECO:0000256" key="6">
    <source>
        <dbReference type="ARBA" id="ARBA00022490"/>
    </source>
</evidence>
<evidence type="ECO:0000256" key="3">
    <source>
        <dbReference type="ARBA" id="ARBA00005790"/>
    </source>
</evidence>
<dbReference type="NCBIfam" id="TIGR03263">
    <property type="entry name" value="guanyl_kin"/>
    <property type="match status" value="1"/>
</dbReference>
<evidence type="ECO:0000256" key="11">
    <source>
        <dbReference type="ARBA" id="ARBA00030128"/>
    </source>
</evidence>
<keyword evidence="6" id="KW-0963">Cytoplasm</keyword>
<comment type="similarity">
    <text evidence="3">Belongs to the guanylate kinase family.</text>
</comment>
<keyword evidence="7 14" id="KW-0808">Transferase</keyword>
<dbReference type="SUPFAM" id="SSF52540">
    <property type="entry name" value="P-loop containing nucleoside triphosphate hydrolases"/>
    <property type="match status" value="1"/>
</dbReference>
<dbReference type="CDD" id="cd00071">
    <property type="entry name" value="GMPK"/>
    <property type="match status" value="1"/>
</dbReference>
<accession>E6QIU0</accession>
<sequence>MEQERQETVAGILFIISAPSGSGKSTLVNALRSQVGGIDFSISWTTRQPRGSEENGREYHFTSREEFEAMRDRGEFLEYAEVFGNYYGTARRSFDEAKAAGRDLLLDIDVQGAMQVREKIPEAVTIFIMPPNPKVLRTRLRNRSRAEGQVDEAVLFRRLSEASKEIENCHQYRYILVNDVLERAVAQLEAIVVVERIVHSGGLIDIRTRRDFEIAESCREINSRERLQPVLEAFGIFPDRRPEQYQLLEAIDDHGTERNTGN</sequence>
<name>E6QIU0_9ZZZZ</name>
<reference evidence="14" key="1">
    <citation type="submission" date="2009-10" db="EMBL/GenBank/DDBJ databases">
        <title>Diversity of trophic interactions inside an arsenic-rich microbial ecosystem.</title>
        <authorList>
            <person name="Bertin P.N."/>
            <person name="Heinrich-Salmeron A."/>
            <person name="Pelletier E."/>
            <person name="Goulhen-Chollet F."/>
            <person name="Arsene-Ploetze F."/>
            <person name="Gallien S."/>
            <person name="Calteau A."/>
            <person name="Vallenet D."/>
            <person name="Casiot C."/>
            <person name="Chane-Woon-Ming B."/>
            <person name="Giloteaux L."/>
            <person name="Barakat M."/>
            <person name="Bonnefoy V."/>
            <person name="Bruneel O."/>
            <person name="Chandler M."/>
            <person name="Cleiss J."/>
            <person name="Duran R."/>
            <person name="Elbaz-Poulichet F."/>
            <person name="Fonknechten N."/>
            <person name="Lauga B."/>
            <person name="Mornico D."/>
            <person name="Ortet P."/>
            <person name="Schaeffer C."/>
            <person name="Siguier P."/>
            <person name="Alexander Thil Smith A."/>
            <person name="Van Dorsselaer A."/>
            <person name="Weissenbach J."/>
            <person name="Medigue C."/>
            <person name="Le Paslier D."/>
        </authorList>
    </citation>
    <scope>NUCLEOTIDE SEQUENCE</scope>
</reference>
<dbReference type="PROSITE" id="PS00856">
    <property type="entry name" value="GUANYLATE_KINASE_1"/>
    <property type="match status" value="1"/>
</dbReference>
<evidence type="ECO:0000256" key="10">
    <source>
        <dbReference type="ARBA" id="ARBA00022840"/>
    </source>
</evidence>
<dbReference type="Pfam" id="PF00625">
    <property type="entry name" value="Guanylate_kin"/>
    <property type="match status" value="1"/>
</dbReference>
<proteinExistence type="inferred from homology"/>
<evidence type="ECO:0000256" key="12">
    <source>
        <dbReference type="ARBA" id="ARBA00048594"/>
    </source>
</evidence>
<dbReference type="PANTHER" id="PTHR23117">
    <property type="entry name" value="GUANYLATE KINASE-RELATED"/>
    <property type="match status" value="1"/>
</dbReference>
<evidence type="ECO:0000256" key="5">
    <source>
        <dbReference type="ARBA" id="ARBA00016296"/>
    </source>
</evidence>
<comment type="catalytic activity">
    <reaction evidence="12">
        <text>GMP + ATP = GDP + ADP</text>
        <dbReference type="Rhea" id="RHEA:20780"/>
        <dbReference type="ChEBI" id="CHEBI:30616"/>
        <dbReference type="ChEBI" id="CHEBI:58115"/>
        <dbReference type="ChEBI" id="CHEBI:58189"/>
        <dbReference type="ChEBI" id="CHEBI:456216"/>
        <dbReference type="EC" id="2.7.4.8"/>
    </reaction>
</comment>
<dbReference type="InterPro" id="IPR008144">
    <property type="entry name" value="Guanylate_kin-like_dom"/>
</dbReference>
<evidence type="ECO:0000256" key="7">
    <source>
        <dbReference type="ARBA" id="ARBA00022679"/>
    </source>
</evidence>
<dbReference type="EMBL" id="CABQ01000071">
    <property type="protein sequence ID" value="CBI07156.1"/>
    <property type="molecule type" value="Genomic_DNA"/>
</dbReference>
<dbReference type="GO" id="GO:0004385">
    <property type="term" value="F:GMP kinase activity"/>
    <property type="evidence" value="ECO:0007669"/>
    <property type="project" value="UniProtKB-EC"/>
</dbReference>
<feature type="domain" description="Guanylate kinase-like" evidence="13">
    <location>
        <begin position="11"/>
        <end position="193"/>
    </location>
</feature>
<dbReference type="AlphaFoldDB" id="E6QIU0"/>
<keyword evidence="10" id="KW-0067">ATP-binding</keyword>
<evidence type="ECO:0000256" key="9">
    <source>
        <dbReference type="ARBA" id="ARBA00022777"/>
    </source>
</evidence>
<evidence type="ECO:0000256" key="1">
    <source>
        <dbReference type="ARBA" id="ARBA00003531"/>
    </source>
</evidence>
<dbReference type="InterPro" id="IPR008145">
    <property type="entry name" value="GK/Ca_channel_bsu"/>
</dbReference>
<dbReference type="GO" id="GO:0005829">
    <property type="term" value="C:cytosol"/>
    <property type="evidence" value="ECO:0007669"/>
    <property type="project" value="TreeGrafter"/>
</dbReference>
<dbReference type="EC" id="2.7.4.8" evidence="4"/>
<dbReference type="Gene3D" id="3.30.63.10">
    <property type="entry name" value="Guanylate Kinase phosphate binding domain"/>
    <property type="match status" value="1"/>
</dbReference>
<protein>
    <recommendedName>
        <fullName evidence="5">Guanylate kinase</fullName>
        <ecNumber evidence="4">2.7.4.8</ecNumber>
    </recommendedName>
    <alternativeName>
        <fullName evidence="11">GMP kinase</fullName>
    </alternativeName>
</protein>
<evidence type="ECO:0000313" key="14">
    <source>
        <dbReference type="EMBL" id="CBI07156.1"/>
    </source>
</evidence>
<comment type="subcellular location">
    <subcellularLocation>
        <location evidence="2">Cytoplasm</location>
    </subcellularLocation>
</comment>
<dbReference type="Gene3D" id="3.40.50.300">
    <property type="entry name" value="P-loop containing nucleotide triphosphate hydrolases"/>
    <property type="match status" value="1"/>
</dbReference>
<dbReference type="InterPro" id="IPR027417">
    <property type="entry name" value="P-loop_NTPase"/>
</dbReference>
<comment type="function">
    <text evidence="1">Essential for recycling GMP and indirectly, cGMP.</text>
</comment>
<dbReference type="PANTHER" id="PTHR23117:SF13">
    <property type="entry name" value="GUANYLATE KINASE"/>
    <property type="match status" value="1"/>
</dbReference>
<dbReference type="InterPro" id="IPR020590">
    <property type="entry name" value="Guanylate_kinase_CS"/>
</dbReference>
<dbReference type="HAMAP" id="MF_00328">
    <property type="entry name" value="Guanylate_kinase"/>
    <property type="match status" value="1"/>
</dbReference>
<keyword evidence="8" id="KW-0547">Nucleotide-binding</keyword>
<dbReference type="InterPro" id="IPR017665">
    <property type="entry name" value="Guanylate_kinase"/>
</dbReference>